<comment type="caution">
    <text evidence="3">The sequence shown here is derived from an EMBL/GenBank/DDBJ whole genome shotgun (WGS) entry which is preliminary data.</text>
</comment>
<dbReference type="EMBL" id="SGIT01000001">
    <property type="protein sequence ID" value="RZF62622.1"/>
    <property type="molecule type" value="Genomic_DNA"/>
</dbReference>
<protein>
    <submittedName>
        <fullName evidence="3">Glycosyltransferase family 4 protein</fullName>
    </submittedName>
</protein>
<dbReference type="PANTHER" id="PTHR12526">
    <property type="entry name" value="GLYCOSYLTRANSFERASE"/>
    <property type="match status" value="1"/>
</dbReference>
<dbReference type="Proteomes" id="UP000292855">
    <property type="component" value="Unassembled WGS sequence"/>
</dbReference>
<sequence length="371" mass="41899">MDRYRSDTVKQRSLRIAQIAPLYESLPPKLYGGTERIVHYLTEELVKQGHDVSLFASGDSITTAKLIACVDEGLRLKRNCNDPLAYHIIQLQKLNTCVHEFDILHFHTDYLHFPFSNTLKIPSVTTLHGRLDIPELQDVYNVFPYQNLISISQNQRLPIPQGNFIKTVYHGLPENLHHQGDGEGEYLAFLGRISPEKGVERAIEIALATNTKLKIAAKIDKADFAYYEKNIKLLLDHPLIEYIGEINEQQKTTFLGKAKALLFPIAWPEPFGLVMIEAMACGTPVIAFQNGSVPEIMENNVTGFVVNSVAEAIDAVSRLKYLSRGGIRRVFERRFTAAHMAENYVNVYHSLIDDTFKNVPRSSIPILNKPA</sequence>
<dbReference type="Pfam" id="PF13439">
    <property type="entry name" value="Glyco_transf_4"/>
    <property type="match status" value="1"/>
</dbReference>
<name>A0A4Q6XXV5_9SPHI</name>
<dbReference type="RefSeq" id="WP_130140847.1">
    <property type="nucleotide sequence ID" value="NZ_SGIT01000001.1"/>
</dbReference>
<gene>
    <name evidence="3" type="ORF">EWE74_07460</name>
</gene>
<dbReference type="GO" id="GO:0016757">
    <property type="term" value="F:glycosyltransferase activity"/>
    <property type="evidence" value="ECO:0007669"/>
    <property type="project" value="InterPro"/>
</dbReference>
<feature type="domain" description="Glycosyltransferase subfamily 4-like N-terminal" evidence="2">
    <location>
        <begin position="31"/>
        <end position="137"/>
    </location>
</feature>
<organism evidence="3 4">
    <name type="scientific">Sphingobacterium corticibacterium</name>
    <dbReference type="NCBI Taxonomy" id="2484746"/>
    <lineage>
        <taxon>Bacteria</taxon>
        <taxon>Pseudomonadati</taxon>
        <taxon>Bacteroidota</taxon>
        <taxon>Sphingobacteriia</taxon>
        <taxon>Sphingobacteriales</taxon>
        <taxon>Sphingobacteriaceae</taxon>
        <taxon>Sphingobacterium</taxon>
    </lineage>
</organism>
<evidence type="ECO:0000313" key="3">
    <source>
        <dbReference type="EMBL" id="RZF62622.1"/>
    </source>
</evidence>
<evidence type="ECO:0000313" key="4">
    <source>
        <dbReference type="Proteomes" id="UP000292855"/>
    </source>
</evidence>
<evidence type="ECO:0000259" key="1">
    <source>
        <dbReference type="Pfam" id="PF00534"/>
    </source>
</evidence>
<dbReference type="InterPro" id="IPR001296">
    <property type="entry name" value="Glyco_trans_1"/>
</dbReference>
<dbReference type="AlphaFoldDB" id="A0A4Q6XXV5"/>
<evidence type="ECO:0000259" key="2">
    <source>
        <dbReference type="Pfam" id="PF13439"/>
    </source>
</evidence>
<keyword evidence="3" id="KW-0808">Transferase</keyword>
<dbReference type="Pfam" id="PF00534">
    <property type="entry name" value="Glycos_transf_1"/>
    <property type="match status" value="1"/>
</dbReference>
<reference evidence="3 4" key="1">
    <citation type="submission" date="2019-02" db="EMBL/GenBank/DDBJ databases">
        <authorList>
            <person name="Li Y."/>
        </authorList>
    </citation>
    <scope>NUCLEOTIDE SEQUENCE [LARGE SCALE GENOMIC DNA]</scope>
    <source>
        <strain evidence="3 4">30C10-4-7</strain>
    </source>
</reference>
<dbReference type="PANTHER" id="PTHR12526:SF595">
    <property type="entry name" value="BLL5217 PROTEIN"/>
    <property type="match status" value="1"/>
</dbReference>
<dbReference type="SUPFAM" id="SSF53756">
    <property type="entry name" value="UDP-Glycosyltransferase/glycogen phosphorylase"/>
    <property type="match status" value="1"/>
</dbReference>
<feature type="domain" description="Glycosyl transferase family 1" evidence="1">
    <location>
        <begin position="182"/>
        <end position="319"/>
    </location>
</feature>
<accession>A0A4Q6XXV5</accession>
<keyword evidence="4" id="KW-1185">Reference proteome</keyword>
<dbReference type="CDD" id="cd03802">
    <property type="entry name" value="GT4_AviGT4-like"/>
    <property type="match status" value="1"/>
</dbReference>
<dbReference type="InterPro" id="IPR028098">
    <property type="entry name" value="Glyco_trans_4-like_N"/>
</dbReference>
<dbReference type="OrthoDB" id="9801573at2"/>
<dbReference type="Gene3D" id="3.40.50.2000">
    <property type="entry name" value="Glycogen Phosphorylase B"/>
    <property type="match status" value="2"/>
</dbReference>
<proteinExistence type="predicted"/>